<keyword evidence="2" id="KW-1185">Reference proteome</keyword>
<reference evidence="1 2" key="1">
    <citation type="submission" date="2016-07" db="EMBL/GenBank/DDBJ databases">
        <title>Pervasive Adenine N6-methylation of Active Genes in Fungi.</title>
        <authorList>
            <consortium name="DOE Joint Genome Institute"/>
            <person name="Mondo S.J."/>
            <person name="Dannebaum R.O."/>
            <person name="Kuo R.C."/>
            <person name="Labutti K."/>
            <person name="Haridas S."/>
            <person name="Kuo A."/>
            <person name="Salamov A."/>
            <person name="Ahrendt S.R."/>
            <person name="Lipzen A."/>
            <person name="Sullivan W."/>
            <person name="Andreopoulos W.B."/>
            <person name="Clum A."/>
            <person name="Lindquist E."/>
            <person name="Daum C."/>
            <person name="Ramamoorthy G.K."/>
            <person name="Gryganskyi A."/>
            <person name="Culley D."/>
            <person name="Magnuson J.K."/>
            <person name="James T.Y."/>
            <person name="O'Malley M.A."/>
            <person name="Stajich J.E."/>
            <person name="Spatafora J.W."/>
            <person name="Visel A."/>
            <person name="Grigoriev I.V."/>
        </authorList>
    </citation>
    <scope>NUCLEOTIDE SEQUENCE [LARGE SCALE GENOMIC DNA]</scope>
    <source>
        <strain evidence="1 2">NRRL 2496</strain>
    </source>
</reference>
<dbReference type="AlphaFoldDB" id="A0A1X2H0F3"/>
<evidence type="ECO:0000313" key="1">
    <source>
        <dbReference type="EMBL" id="ORY90549.1"/>
    </source>
</evidence>
<sequence length="119" mass="13417">MPRALPMNSQEPAAACDGLKARNEAKAADPYKQRAEAVQRMARKKALKMHDYFDLYLSYKEKWGACYAGNLLNMGMRATSRVEGTHRIIKDKLQTTGSLVKTIKVIHNVMHKSVSCFNT</sequence>
<name>A0A1X2H0F3_SYNRA</name>
<comment type="caution">
    <text evidence="1">The sequence shown here is derived from an EMBL/GenBank/DDBJ whole genome shotgun (WGS) entry which is preliminary data.</text>
</comment>
<dbReference type="EMBL" id="MCGN01000012">
    <property type="protein sequence ID" value="ORY90549.1"/>
    <property type="molecule type" value="Genomic_DNA"/>
</dbReference>
<dbReference type="InParanoid" id="A0A1X2H0F3"/>
<organism evidence="1 2">
    <name type="scientific">Syncephalastrum racemosum</name>
    <name type="common">Filamentous fungus</name>
    <dbReference type="NCBI Taxonomy" id="13706"/>
    <lineage>
        <taxon>Eukaryota</taxon>
        <taxon>Fungi</taxon>
        <taxon>Fungi incertae sedis</taxon>
        <taxon>Mucoromycota</taxon>
        <taxon>Mucoromycotina</taxon>
        <taxon>Mucoromycetes</taxon>
        <taxon>Mucorales</taxon>
        <taxon>Syncephalastraceae</taxon>
        <taxon>Syncephalastrum</taxon>
    </lineage>
</organism>
<evidence type="ECO:0000313" key="2">
    <source>
        <dbReference type="Proteomes" id="UP000242180"/>
    </source>
</evidence>
<dbReference type="OrthoDB" id="2277862at2759"/>
<dbReference type="Proteomes" id="UP000242180">
    <property type="component" value="Unassembled WGS sequence"/>
</dbReference>
<proteinExistence type="predicted"/>
<gene>
    <name evidence="1" type="ORF">BCR43DRAFT_115358</name>
</gene>
<accession>A0A1X2H0F3</accession>
<protein>
    <submittedName>
        <fullName evidence="1">Uncharacterized protein</fullName>
    </submittedName>
</protein>